<gene>
    <name evidence="3" type="ORF">Val02_45090</name>
</gene>
<dbReference type="Gene3D" id="3.30.70.270">
    <property type="match status" value="1"/>
</dbReference>
<keyword evidence="4" id="KW-1185">Reference proteome</keyword>
<feature type="transmembrane region" description="Helical" evidence="1">
    <location>
        <begin position="254"/>
        <end position="278"/>
    </location>
</feature>
<dbReference type="PROSITE" id="PS50887">
    <property type="entry name" value="GGDEF"/>
    <property type="match status" value="1"/>
</dbReference>
<evidence type="ECO:0000313" key="4">
    <source>
        <dbReference type="Proteomes" id="UP000619260"/>
    </source>
</evidence>
<dbReference type="InterPro" id="IPR029787">
    <property type="entry name" value="Nucleotide_cyclase"/>
</dbReference>
<dbReference type="EMBL" id="BOPF01000015">
    <property type="protein sequence ID" value="GIJ47623.1"/>
    <property type="molecule type" value="Genomic_DNA"/>
</dbReference>
<dbReference type="PANTHER" id="PTHR46663">
    <property type="entry name" value="DIGUANYLATE CYCLASE DGCT-RELATED"/>
    <property type="match status" value="1"/>
</dbReference>
<evidence type="ECO:0000313" key="3">
    <source>
        <dbReference type="EMBL" id="GIJ47623.1"/>
    </source>
</evidence>
<dbReference type="InterPro" id="IPR043128">
    <property type="entry name" value="Rev_trsase/Diguanyl_cyclase"/>
</dbReference>
<dbReference type="RefSeq" id="WP_203901115.1">
    <property type="nucleotide sequence ID" value="NZ_BOPF01000015.1"/>
</dbReference>
<sequence length="456" mass="47257">MSVALAVLIAAALMAGTGVYLSRTTSAARSETLADFGARAEIIAGAVGGTLAGSDEQTRAVAESTYAGTAAELAAQRGTVALTAAWYAVLRPDGELIVSEPVAQTPTARSLVADPGFEIANRSGTLAFGDVVDTGGVPSVVAYQPFRGVDGPRVLAEPVPLSQVGVLFSRVIGIPTGDSYVLDGTGRIIAASNGAAAGSRLTDPALAAAVTAKAAGTVGGTYFASRQVSGSRWRAVTAAPRAALLAPVQATERVAWQLFAAFCAALALILVIGCTALVSAARLARARLHDALTGLPNRALFMERAEGTIADRRRNRGPNGEGIVAALFLDLDGFKPVNDTYGHAAGDALLKQVAQRLTDATRPDDFVSRFGGDEFLVLCRGIRSVEDAQAVADRIQQYLTEPFDLDGRAVTIGVSIGIATLTDDTQEAETLIQRADLALYRAKENGRGRVEVFTGT</sequence>
<keyword evidence="1" id="KW-0812">Transmembrane</keyword>
<dbReference type="SMART" id="SM00267">
    <property type="entry name" value="GGDEF"/>
    <property type="match status" value="1"/>
</dbReference>
<keyword evidence="1" id="KW-1133">Transmembrane helix</keyword>
<dbReference type="InterPro" id="IPR000160">
    <property type="entry name" value="GGDEF_dom"/>
</dbReference>
<dbReference type="Pfam" id="PF00990">
    <property type="entry name" value="GGDEF"/>
    <property type="match status" value="1"/>
</dbReference>
<dbReference type="InterPro" id="IPR052163">
    <property type="entry name" value="DGC-Regulatory_Protein"/>
</dbReference>
<name>A0A8J4DS93_9ACTN</name>
<dbReference type="AlphaFoldDB" id="A0A8J4DS93"/>
<keyword evidence="1" id="KW-0472">Membrane</keyword>
<reference evidence="3" key="1">
    <citation type="submission" date="2021-01" db="EMBL/GenBank/DDBJ databases">
        <title>Whole genome shotgun sequence of Virgisporangium aliadipatigenens NBRC 105644.</title>
        <authorList>
            <person name="Komaki H."/>
            <person name="Tamura T."/>
        </authorList>
    </citation>
    <scope>NUCLEOTIDE SEQUENCE</scope>
    <source>
        <strain evidence="3">NBRC 105644</strain>
    </source>
</reference>
<evidence type="ECO:0000256" key="1">
    <source>
        <dbReference type="SAM" id="Phobius"/>
    </source>
</evidence>
<feature type="domain" description="GGDEF" evidence="2">
    <location>
        <begin position="322"/>
        <end position="455"/>
    </location>
</feature>
<comment type="caution">
    <text evidence="3">The sequence shown here is derived from an EMBL/GenBank/DDBJ whole genome shotgun (WGS) entry which is preliminary data.</text>
</comment>
<dbReference type="FunFam" id="3.30.70.270:FF:000001">
    <property type="entry name" value="Diguanylate cyclase domain protein"/>
    <property type="match status" value="1"/>
</dbReference>
<dbReference type="CDD" id="cd01949">
    <property type="entry name" value="GGDEF"/>
    <property type="match status" value="1"/>
</dbReference>
<dbReference type="Proteomes" id="UP000619260">
    <property type="component" value="Unassembled WGS sequence"/>
</dbReference>
<evidence type="ECO:0000259" key="2">
    <source>
        <dbReference type="PROSITE" id="PS50887"/>
    </source>
</evidence>
<dbReference type="PANTHER" id="PTHR46663:SF2">
    <property type="entry name" value="GGDEF DOMAIN-CONTAINING PROTEIN"/>
    <property type="match status" value="1"/>
</dbReference>
<accession>A0A8J4DS93</accession>
<organism evidence="3 4">
    <name type="scientific">Virgisporangium aliadipatigenens</name>
    <dbReference type="NCBI Taxonomy" id="741659"/>
    <lineage>
        <taxon>Bacteria</taxon>
        <taxon>Bacillati</taxon>
        <taxon>Actinomycetota</taxon>
        <taxon>Actinomycetes</taxon>
        <taxon>Micromonosporales</taxon>
        <taxon>Micromonosporaceae</taxon>
        <taxon>Virgisporangium</taxon>
    </lineage>
</organism>
<proteinExistence type="predicted"/>
<dbReference type="SUPFAM" id="SSF55073">
    <property type="entry name" value="Nucleotide cyclase"/>
    <property type="match status" value="1"/>
</dbReference>
<protein>
    <recommendedName>
        <fullName evidence="2">GGDEF domain-containing protein</fullName>
    </recommendedName>
</protein>
<dbReference type="NCBIfam" id="TIGR00254">
    <property type="entry name" value="GGDEF"/>
    <property type="match status" value="1"/>
</dbReference>